<dbReference type="Proteomes" id="UP001500221">
    <property type="component" value="Unassembled WGS sequence"/>
</dbReference>
<dbReference type="RefSeq" id="WP_345459890.1">
    <property type="nucleotide sequence ID" value="NZ_BAABKG010000003.1"/>
</dbReference>
<evidence type="ECO:0000256" key="2">
    <source>
        <dbReference type="SAM" id="Phobius"/>
    </source>
</evidence>
<evidence type="ECO:0000313" key="3">
    <source>
        <dbReference type="EMBL" id="GAA5151068.1"/>
    </source>
</evidence>
<proteinExistence type="predicted"/>
<evidence type="ECO:0000256" key="1">
    <source>
        <dbReference type="SAM" id="Coils"/>
    </source>
</evidence>
<accession>A0ABP9PRU1</accession>
<keyword evidence="2" id="KW-0472">Membrane</keyword>
<reference evidence="4" key="1">
    <citation type="journal article" date="2019" name="Int. J. Syst. Evol. Microbiol.">
        <title>The Global Catalogue of Microorganisms (GCM) 10K type strain sequencing project: providing services to taxonomists for standard genome sequencing and annotation.</title>
        <authorList>
            <consortium name="The Broad Institute Genomics Platform"/>
            <consortium name="The Broad Institute Genome Sequencing Center for Infectious Disease"/>
            <person name="Wu L."/>
            <person name="Ma J."/>
        </authorList>
    </citation>
    <scope>NUCLEOTIDE SEQUENCE [LARGE SCALE GENOMIC DNA]</scope>
    <source>
        <strain evidence="4">JCM 18459</strain>
    </source>
</reference>
<keyword evidence="4" id="KW-1185">Reference proteome</keyword>
<organism evidence="3 4">
    <name type="scientific">Nocardioides marinquilinus</name>
    <dbReference type="NCBI Taxonomy" id="1210400"/>
    <lineage>
        <taxon>Bacteria</taxon>
        <taxon>Bacillati</taxon>
        <taxon>Actinomycetota</taxon>
        <taxon>Actinomycetes</taxon>
        <taxon>Propionibacteriales</taxon>
        <taxon>Nocardioidaceae</taxon>
        <taxon>Nocardioides</taxon>
    </lineage>
</organism>
<protein>
    <recommendedName>
        <fullName evidence="5">DUF3040 domain-containing protein</fullName>
    </recommendedName>
</protein>
<keyword evidence="1" id="KW-0175">Coiled coil</keyword>
<feature type="transmembrane region" description="Helical" evidence="2">
    <location>
        <begin position="63"/>
        <end position="81"/>
    </location>
</feature>
<keyword evidence="2" id="KW-0812">Transmembrane</keyword>
<feature type="transmembrane region" description="Helical" evidence="2">
    <location>
        <begin position="87"/>
        <end position="106"/>
    </location>
</feature>
<keyword evidence="2" id="KW-1133">Transmembrane helix</keyword>
<evidence type="ECO:0008006" key="5">
    <source>
        <dbReference type="Google" id="ProtNLM"/>
    </source>
</evidence>
<sequence>MAAGERARRRAEREREAAAAAAVRAAEAEKVARRRRRVERLTGWLPRPHSRQSGTLAARRRHSAGLAIAFVLAVNLMFWLAGTGWAARALVLLLSLLATPIVLHLMSKRPLHG</sequence>
<comment type="caution">
    <text evidence="3">The sequence shown here is derived from an EMBL/GenBank/DDBJ whole genome shotgun (WGS) entry which is preliminary data.</text>
</comment>
<dbReference type="EMBL" id="BAABKG010000003">
    <property type="protein sequence ID" value="GAA5151068.1"/>
    <property type="molecule type" value="Genomic_DNA"/>
</dbReference>
<gene>
    <name evidence="3" type="ORF">GCM10023340_29330</name>
</gene>
<evidence type="ECO:0000313" key="4">
    <source>
        <dbReference type="Proteomes" id="UP001500221"/>
    </source>
</evidence>
<name>A0ABP9PRU1_9ACTN</name>
<feature type="coiled-coil region" evidence="1">
    <location>
        <begin position="1"/>
        <end position="28"/>
    </location>
</feature>